<organism evidence="2 3">
    <name type="scientific">Himantopus himantopus</name>
    <name type="common">Black-winged stilt</name>
    <name type="synonym">Charadrius himantopus</name>
    <dbReference type="NCBI Taxonomy" id="225398"/>
    <lineage>
        <taxon>Eukaryota</taxon>
        <taxon>Metazoa</taxon>
        <taxon>Chordata</taxon>
        <taxon>Craniata</taxon>
        <taxon>Vertebrata</taxon>
        <taxon>Euteleostomi</taxon>
        <taxon>Archelosauria</taxon>
        <taxon>Archosauria</taxon>
        <taxon>Dinosauria</taxon>
        <taxon>Saurischia</taxon>
        <taxon>Theropoda</taxon>
        <taxon>Coelurosauria</taxon>
        <taxon>Aves</taxon>
        <taxon>Neognathae</taxon>
        <taxon>Neoaves</taxon>
        <taxon>Charadriiformes</taxon>
        <taxon>Recurvirostridae</taxon>
        <taxon>Himantopus</taxon>
    </lineage>
</organism>
<evidence type="ECO:0000313" key="3">
    <source>
        <dbReference type="Proteomes" id="UP000571567"/>
    </source>
</evidence>
<name>A0A7L1KRC0_HIMHI</name>
<evidence type="ECO:0000259" key="1">
    <source>
        <dbReference type="Pfam" id="PF18289"/>
    </source>
</evidence>
<gene>
    <name evidence="2" type="primary">Ccdc81_1</name>
    <name evidence="2" type="ORF">HIMHIM_R15940</name>
</gene>
<feature type="domain" description="CCDC81 HU" evidence="1">
    <location>
        <begin position="57"/>
        <end position="105"/>
    </location>
</feature>
<feature type="non-terminal residue" evidence="2">
    <location>
        <position position="105"/>
    </location>
</feature>
<dbReference type="EMBL" id="VXBK01002525">
    <property type="protein sequence ID" value="NXN65413.1"/>
    <property type="molecule type" value="Genomic_DNA"/>
</dbReference>
<proteinExistence type="predicted"/>
<dbReference type="OrthoDB" id="125906at2759"/>
<comment type="caution">
    <text evidence="2">The sequence shown here is derived from an EMBL/GenBank/DDBJ whole genome shotgun (WGS) entry which is preliminary data.</text>
</comment>
<dbReference type="Pfam" id="PF18289">
    <property type="entry name" value="HU-CCDC81_euk_2"/>
    <property type="match status" value="1"/>
</dbReference>
<sequence length="105" mass="11442">QGVRIPTLGCFDTVPKRIHVGNEAVTIQKPVFHLARNLAVVHNLMDDKAYLPGNKELEPLKYAKVAMAASVSRQKVEVCIQGTTSLFSHCLGKGENVSLVMKDIG</sequence>
<protein>
    <submittedName>
        <fullName evidence="2">CCD81 protein</fullName>
    </submittedName>
</protein>
<accession>A0A7L1KRC0</accession>
<dbReference type="Proteomes" id="UP000571567">
    <property type="component" value="Unassembled WGS sequence"/>
</dbReference>
<evidence type="ECO:0000313" key="2">
    <source>
        <dbReference type="EMBL" id="NXN65413.1"/>
    </source>
</evidence>
<dbReference type="InterPro" id="IPR026295">
    <property type="entry name" value="CCD81"/>
</dbReference>
<keyword evidence="3" id="KW-1185">Reference proteome</keyword>
<dbReference type="PANTHER" id="PTHR14362:SF2">
    <property type="entry name" value="COILED-COIL DOMAIN-CONTAINING PROTEIN 81"/>
    <property type="match status" value="1"/>
</dbReference>
<reference evidence="2 3" key="1">
    <citation type="submission" date="2019-09" db="EMBL/GenBank/DDBJ databases">
        <title>Bird 10,000 Genomes (B10K) Project - Family phase.</title>
        <authorList>
            <person name="Zhang G."/>
        </authorList>
    </citation>
    <scope>NUCLEOTIDE SEQUENCE [LARGE SCALE GENOMIC DNA]</scope>
    <source>
        <strain evidence="2">B10K-DU-002-13</strain>
        <tissue evidence="2">Muscle</tissue>
    </source>
</reference>
<dbReference type="PANTHER" id="PTHR14362">
    <property type="entry name" value="COILED-COIL DOMAIN-CONTAINING PROTEIN 81"/>
    <property type="match status" value="1"/>
</dbReference>
<dbReference type="AlphaFoldDB" id="A0A7L1KRC0"/>
<feature type="non-terminal residue" evidence="2">
    <location>
        <position position="1"/>
    </location>
</feature>
<dbReference type="GO" id="GO:0005815">
    <property type="term" value="C:microtubule organizing center"/>
    <property type="evidence" value="ECO:0007669"/>
    <property type="project" value="TreeGrafter"/>
</dbReference>
<dbReference type="InterPro" id="IPR040673">
    <property type="entry name" value="CCDC81_HU_dom_2"/>
</dbReference>